<sequence length="263" mass="27783">MTRHRSPPPTDQADGLRRMFAASQGVIVPVVANPHVEHHGAVLARLASVFSEQGLNTLVVDAADTAPEPGELSFIDLGACVEPLSPQLAYLAARGLPMQHVDTHGSCASFIPRMMNVVYDVDVVVIHTEARILARMLGDQQLRPVLLASGAGESITHAYAALKMLVQRLGLMSFDLVTPTTKGRGPTPKRIAERLSDCADRFLGAALHDSAAIDPDIAFGEASGPDLMRLAAAQLRLPAPITTSHAPAWTPARPAASSSSLSA</sequence>
<proteinExistence type="predicted"/>
<evidence type="ECO:0000313" key="2">
    <source>
        <dbReference type="EMBL" id="MCK9684624.1"/>
    </source>
</evidence>
<keyword evidence="2" id="KW-0282">Flagellum</keyword>
<keyword evidence="2" id="KW-0966">Cell projection</keyword>
<dbReference type="EMBL" id="JAJLJH010000001">
    <property type="protein sequence ID" value="MCK9684624.1"/>
    <property type="molecule type" value="Genomic_DNA"/>
</dbReference>
<gene>
    <name evidence="2" type="ORF">LPC04_02765</name>
</gene>
<reference evidence="2" key="1">
    <citation type="submission" date="2021-11" db="EMBL/GenBank/DDBJ databases">
        <title>BS-T2-15 a new species belonging to the Comamonadaceae family isolated from the soil of a French oak forest.</title>
        <authorList>
            <person name="Mieszkin S."/>
            <person name="Alain K."/>
        </authorList>
    </citation>
    <scope>NUCLEOTIDE SEQUENCE</scope>
    <source>
        <strain evidence="2">BS-T2-15</strain>
    </source>
</reference>
<name>A0A9X1YDP4_9BURK</name>
<dbReference type="AlphaFoldDB" id="A0A9X1YDP4"/>
<dbReference type="RefSeq" id="WP_275680651.1">
    <property type="nucleotide sequence ID" value="NZ_JAJLJH010000001.1"/>
</dbReference>
<comment type="caution">
    <text evidence="2">The sequence shown here is derived from an EMBL/GenBank/DDBJ whole genome shotgun (WGS) entry which is preliminary data.</text>
</comment>
<protein>
    <submittedName>
        <fullName evidence="2">Flagellar biosynthesis protein</fullName>
    </submittedName>
</protein>
<feature type="region of interest" description="Disordered" evidence="1">
    <location>
        <begin position="243"/>
        <end position="263"/>
    </location>
</feature>
<organism evidence="2 3">
    <name type="scientific">Scleromatobacter humisilvae</name>
    <dbReference type="NCBI Taxonomy" id="2897159"/>
    <lineage>
        <taxon>Bacteria</taxon>
        <taxon>Pseudomonadati</taxon>
        <taxon>Pseudomonadota</taxon>
        <taxon>Betaproteobacteria</taxon>
        <taxon>Burkholderiales</taxon>
        <taxon>Sphaerotilaceae</taxon>
        <taxon>Scleromatobacter</taxon>
    </lineage>
</organism>
<evidence type="ECO:0000313" key="3">
    <source>
        <dbReference type="Proteomes" id="UP001139353"/>
    </source>
</evidence>
<keyword evidence="2" id="KW-0969">Cilium</keyword>
<accession>A0A9X1YDP4</accession>
<evidence type="ECO:0000256" key="1">
    <source>
        <dbReference type="SAM" id="MobiDB-lite"/>
    </source>
</evidence>
<keyword evidence="3" id="KW-1185">Reference proteome</keyword>
<dbReference type="Proteomes" id="UP001139353">
    <property type="component" value="Unassembled WGS sequence"/>
</dbReference>